<evidence type="ECO:0000256" key="1">
    <source>
        <dbReference type="SAM" id="MobiDB-lite"/>
    </source>
</evidence>
<keyword evidence="2" id="KW-1133">Transmembrane helix</keyword>
<feature type="transmembrane region" description="Helical" evidence="2">
    <location>
        <begin position="285"/>
        <end position="303"/>
    </location>
</feature>
<evidence type="ECO:0000256" key="2">
    <source>
        <dbReference type="SAM" id="Phobius"/>
    </source>
</evidence>
<accession>A0ABN7SZG9</accession>
<dbReference type="EMBL" id="OU015567">
    <property type="protein sequence ID" value="CAG5110185.1"/>
    <property type="molecule type" value="Genomic_DNA"/>
</dbReference>
<gene>
    <name evidence="4" type="ORF">OKIOD_LOCUS13377</name>
</gene>
<feature type="compositionally biased region" description="Basic and acidic residues" evidence="1">
    <location>
        <begin position="375"/>
        <end position="389"/>
    </location>
</feature>
<feature type="chain" id="PRO_5046066812" evidence="3">
    <location>
        <begin position="17"/>
        <end position="389"/>
    </location>
</feature>
<proteinExistence type="predicted"/>
<feature type="region of interest" description="Disordered" evidence="1">
    <location>
        <begin position="350"/>
        <end position="389"/>
    </location>
</feature>
<evidence type="ECO:0000313" key="4">
    <source>
        <dbReference type="EMBL" id="CAG5110185.1"/>
    </source>
</evidence>
<keyword evidence="5" id="KW-1185">Reference proteome</keyword>
<name>A0ABN7SZG9_OIKDI</name>
<organism evidence="4 5">
    <name type="scientific">Oikopleura dioica</name>
    <name type="common">Tunicate</name>
    <dbReference type="NCBI Taxonomy" id="34765"/>
    <lineage>
        <taxon>Eukaryota</taxon>
        <taxon>Metazoa</taxon>
        <taxon>Chordata</taxon>
        <taxon>Tunicata</taxon>
        <taxon>Appendicularia</taxon>
        <taxon>Copelata</taxon>
        <taxon>Oikopleuridae</taxon>
        <taxon>Oikopleura</taxon>
    </lineage>
</organism>
<sequence length="389" mass="44149">MMLVLTCLIQFSLVQGRIDMSWYKDIPVAYEESPCFQKSTDLTPKHKCNEYEKCVPEGQHLYNCCRYNTGTFQCRPGNPHPCLGKNPCSKDEFCHRIVKANEESNDFECIKKDEDCIGMTMCTEHYFGSCSANNENPPERIIVQSVDDCYNECKSDEKCKGFDLDSKGGCLLAYKSCSKNELVEHPIFDDDDSNNYGHFQQMYMKFFMHRQNFENLQFTYYPMDGCKTPERSPECDKTLADKIDEHMALIMQSLHSMMPYFDQLNDQLDENTEDDEQFRSILRDIIVAFGSVGGVLLLAILAVKLNKLCTQKDNAVGNAPMAESQLNTPANNQTTVGGAVINILPRLRDEPSFNDPAPDYETTLSVTPITTIPEEPEKSPEGPKDNNLP</sequence>
<keyword evidence="2" id="KW-0812">Transmembrane</keyword>
<evidence type="ECO:0000256" key="3">
    <source>
        <dbReference type="SAM" id="SignalP"/>
    </source>
</evidence>
<protein>
    <submittedName>
        <fullName evidence="4">Oidioi.mRNA.OKI2018_I69.chr2.g4612.t1.cds</fullName>
    </submittedName>
</protein>
<keyword evidence="2" id="KW-0472">Membrane</keyword>
<evidence type="ECO:0000313" key="5">
    <source>
        <dbReference type="Proteomes" id="UP001158576"/>
    </source>
</evidence>
<keyword evidence="3" id="KW-0732">Signal</keyword>
<dbReference type="Proteomes" id="UP001158576">
    <property type="component" value="Chromosome 2"/>
</dbReference>
<reference evidence="4 5" key="1">
    <citation type="submission" date="2021-04" db="EMBL/GenBank/DDBJ databases">
        <authorList>
            <person name="Bliznina A."/>
        </authorList>
    </citation>
    <scope>NUCLEOTIDE SEQUENCE [LARGE SCALE GENOMIC DNA]</scope>
</reference>
<feature type="signal peptide" evidence="3">
    <location>
        <begin position="1"/>
        <end position="16"/>
    </location>
</feature>